<proteinExistence type="predicted"/>
<evidence type="ECO:0000313" key="3">
    <source>
        <dbReference type="Proteomes" id="UP000799771"/>
    </source>
</evidence>
<protein>
    <submittedName>
        <fullName evidence="2">HET-domain-containing protein</fullName>
    </submittedName>
</protein>
<dbReference type="Pfam" id="PF06985">
    <property type="entry name" value="HET"/>
    <property type="match status" value="1"/>
</dbReference>
<dbReference type="Proteomes" id="UP000799771">
    <property type="component" value="Unassembled WGS sequence"/>
</dbReference>
<reference evidence="2" key="1">
    <citation type="journal article" date="2020" name="Stud. Mycol.">
        <title>101 Dothideomycetes genomes: a test case for predicting lifestyles and emergence of pathogens.</title>
        <authorList>
            <person name="Haridas S."/>
            <person name="Albert R."/>
            <person name="Binder M."/>
            <person name="Bloem J."/>
            <person name="Labutti K."/>
            <person name="Salamov A."/>
            <person name="Andreopoulos B."/>
            <person name="Baker S."/>
            <person name="Barry K."/>
            <person name="Bills G."/>
            <person name="Bluhm B."/>
            <person name="Cannon C."/>
            <person name="Castanera R."/>
            <person name="Culley D."/>
            <person name="Daum C."/>
            <person name="Ezra D."/>
            <person name="Gonzalez J."/>
            <person name="Henrissat B."/>
            <person name="Kuo A."/>
            <person name="Liang C."/>
            <person name="Lipzen A."/>
            <person name="Lutzoni F."/>
            <person name="Magnuson J."/>
            <person name="Mondo S."/>
            <person name="Nolan M."/>
            <person name="Ohm R."/>
            <person name="Pangilinan J."/>
            <person name="Park H.-J."/>
            <person name="Ramirez L."/>
            <person name="Alfaro M."/>
            <person name="Sun H."/>
            <person name="Tritt A."/>
            <person name="Yoshinaga Y."/>
            <person name="Zwiers L.-H."/>
            <person name="Turgeon B."/>
            <person name="Goodwin S."/>
            <person name="Spatafora J."/>
            <person name="Crous P."/>
            <person name="Grigoriev I."/>
        </authorList>
    </citation>
    <scope>NUCLEOTIDE SEQUENCE</scope>
    <source>
        <strain evidence="2">CBS 119687</strain>
    </source>
</reference>
<dbReference type="RefSeq" id="XP_033518719.1">
    <property type="nucleotide sequence ID" value="XM_033666330.1"/>
</dbReference>
<dbReference type="AlphaFoldDB" id="A0A6A5ZYF5"/>
<gene>
    <name evidence="2" type="ORF">P153DRAFT_351305</name>
</gene>
<sequence>MGSLPTRVIDVGDGTNPPRIYSSAAELEPYAALSYCWGQGQNLRLLSTNRDKFHSGISLSLLPRTIADAITITRRMGVKYLWVDALCILQDSVEDLEKELSCMGDIYANAKFTIAAKDSTSSVDGCFRQRNWPTSAIVPLDIRLPGNTILKEHGTRGWTLQEELLSRRMLNCGKDELSWNCLESKCSERLPEEEDSRTAHRFQSAFRRVLVTGIEGYGNLNSVDEEDLFNYWLDTVENYMRRIISDLKDKLVAVAGVQGAIGKILKDAPVAGIWRERFFASSLLWRISNKTSDTDIEPFRCPSWSWGSVSRPVVLEVLPRNASAFACAIIQEIRCEIRITSQRLMQRGDAVIGVLSSNCR</sequence>
<dbReference type="GeneID" id="54406762"/>
<dbReference type="InterPro" id="IPR010730">
    <property type="entry name" value="HET"/>
</dbReference>
<dbReference type="PANTHER" id="PTHR33112:SF10">
    <property type="entry name" value="TOL"/>
    <property type="match status" value="1"/>
</dbReference>
<accession>A0A6A5ZYF5</accession>
<keyword evidence="3" id="KW-1185">Reference proteome</keyword>
<dbReference type="PANTHER" id="PTHR33112">
    <property type="entry name" value="DOMAIN PROTEIN, PUTATIVE-RELATED"/>
    <property type="match status" value="1"/>
</dbReference>
<organism evidence="2 3">
    <name type="scientific">Dothidotthia symphoricarpi CBS 119687</name>
    <dbReference type="NCBI Taxonomy" id="1392245"/>
    <lineage>
        <taxon>Eukaryota</taxon>
        <taxon>Fungi</taxon>
        <taxon>Dikarya</taxon>
        <taxon>Ascomycota</taxon>
        <taxon>Pezizomycotina</taxon>
        <taxon>Dothideomycetes</taxon>
        <taxon>Pleosporomycetidae</taxon>
        <taxon>Pleosporales</taxon>
        <taxon>Dothidotthiaceae</taxon>
        <taxon>Dothidotthia</taxon>
    </lineage>
</organism>
<evidence type="ECO:0000313" key="2">
    <source>
        <dbReference type="EMBL" id="KAF2124326.1"/>
    </source>
</evidence>
<name>A0A6A5ZYF5_9PLEO</name>
<evidence type="ECO:0000259" key="1">
    <source>
        <dbReference type="Pfam" id="PF06985"/>
    </source>
</evidence>
<dbReference type="EMBL" id="ML977520">
    <property type="protein sequence ID" value="KAF2124326.1"/>
    <property type="molecule type" value="Genomic_DNA"/>
</dbReference>
<dbReference type="OrthoDB" id="5125733at2759"/>
<feature type="domain" description="Heterokaryon incompatibility" evidence="1">
    <location>
        <begin position="30"/>
        <end position="165"/>
    </location>
</feature>